<feature type="domain" description="Tudor" evidence="2">
    <location>
        <begin position="946"/>
        <end position="1004"/>
    </location>
</feature>
<accession>A0A8T1W8C7</accession>
<reference evidence="3" key="1">
    <citation type="submission" date="2021-02" db="EMBL/GenBank/DDBJ databases">
        <authorList>
            <person name="Palmer J.M."/>
        </authorList>
    </citation>
    <scope>NUCLEOTIDE SEQUENCE</scope>
    <source>
        <strain evidence="3">SCRP734</strain>
    </source>
</reference>
<organism evidence="3 4">
    <name type="scientific">Phytophthora pseudosyringae</name>
    <dbReference type="NCBI Taxonomy" id="221518"/>
    <lineage>
        <taxon>Eukaryota</taxon>
        <taxon>Sar</taxon>
        <taxon>Stramenopiles</taxon>
        <taxon>Oomycota</taxon>
        <taxon>Peronosporomycetes</taxon>
        <taxon>Peronosporales</taxon>
        <taxon>Peronosporaceae</taxon>
        <taxon>Phytophthora</taxon>
    </lineage>
</organism>
<feature type="domain" description="Tudor" evidence="2">
    <location>
        <begin position="390"/>
        <end position="448"/>
    </location>
</feature>
<feature type="compositionally biased region" description="Basic and acidic residues" evidence="1">
    <location>
        <begin position="209"/>
        <end position="218"/>
    </location>
</feature>
<feature type="region of interest" description="Disordered" evidence="1">
    <location>
        <begin position="2425"/>
        <end position="2526"/>
    </location>
</feature>
<feature type="region of interest" description="Disordered" evidence="1">
    <location>
        <begin position="294"/>
        <end position="316"/>
    </location>
</feature>
<feature type="compositionally biased region" description="Basic and acidic residues" evidence="1">
    <location>
        <begin position="1115"/>
        <end position="1124"/>
    </location>
</feature>
<feature type="compositionally biased region" description="Basic and acidic residues" evidence="1">
    <location>
        <begin position="2465"/>
        <end position="2481"/>
    </location>
</feature>
<dbReference type="Proteomes" id="UP000694044">
    <property type="component" value="Unassembled WGS sequence"/>
</dbReference>
<protein>
    <recommendedName>
        <fullName evidence="2">Tudor domain-containing protein</fullName>
    </recommendedName>
</protein>
<feature type="compositionally biased region" description="Basic residues" evidence="1">
    <location>
        <begin position="2509"/>
        <end position="2519"/>
    </location>
</feature>
<feature type="domain" description="Tudor" evidence="2">
    <location>
        <begin position="246"/>
        <end position="304"/>
    </location>
</feature>
<feature type="compositionally biased region" description="Acidic residues" evidence="1">
    <location>
        <begin position="367"/>
        <end position="377"/>
    </location>
</feature>
<feature type="domain" description="Tudor" evidence="2">
    <location>
        <begin position="165"/>
        <end position="224"/>
    </location>
</feature>
<feature type="region of interest" description="Disordered" evidence="1">
    <location>
        <begin position="726"/>
        <end position="808"/>
    </location>
</feature>
<feature type="compositionally biased region" description="Basic and acidic residues" evidence="1">
    <location>
        <begin position="1005"/>
        <end position="1028"/>
    </location>
</feature>
<feature type="compositionally biased region" description="Basic and acidic residues" evidence="1">
    <location>
        <begin position="294"/>
        <end position="312"/>
    </location>
</feature>
<feature type="region of interest" description="Disordered" evidence="1">
    <location>
        <begin position="146"/>
        <end position="167"/>
    </location>
</feature>
<feature type="region of interest" description="Disordered" evidence="1">
    <location>
        <begin position="2389"/>
        <end position="2409"/>
    </location>
</feature>
<feature type="region of interest" description="Disordered" evidence="1">
    <location>
        <begin position="1351"/>
        <end position="1383"/>
    </location>
</feature>
<dbReference type="PANTHER" id="PTHR34157">
    <property type="entry name" value="TUZIN"/>
    <property type="match status" value="1"/>
</dbReference>
<dbReference type="SMART" id="SM00580">
    <property type="entry name" value="PUG"/>
    <property type="match status" value="3"/>
</dbReference>
<gene>
    <name evidence="3" type="ORF">PHYPSEUDO_012501</name>
</gene>
<dbReference type="PANTHER" id="PTHR34157:SF2">
    <property type="entry name" value="TUZIN"/>
    <property type="match status" value="1"/>
</dbReference>
<feature type="compositionally biased region" description="Basic and acidic residues" evidence="1">
    <location>
        <begin position="1177"/>
        <end position="1187"/>
    </location>
</feature>
<comment type="caution">
    <text evidence="3">The sequence shown here is derived from an EMBL/GenBank/DDBJ whole genome shotgun (WGS) entry which is preliminary data.</text>
</comment>
<evidence type="ECO:0000313" key="4">
    <source>
        <dbReference type="Proteomes" id="UP000694044"/>
    </source>
</evidence>
<feature type="region of interest" description="Disordered" evidence="1">
    <location>
        <begin position="209"/>
        <end position="252"/>
    </location>
</feature>
<feature type="compositionally biased region" description="Polar residues" evidence="1">
    <location>
        <begin position="2389"/>
        <end position="2403"/>
    </location>
</feature>
<feature type="region of interest" description="Disordered" evidence="1">
    <location>
        <begin position="351"/>
        <end position="390"/>
    </location>
</feature>
<name>A0A8T1W8C7_9STRA</name>
<keyword evidence="4" id="KW-1185">Reference proteome</keyword>
<feature type="region of interest" description="Disordered" evidence="1">
    <location>
        <begin position="1270"/>
        <end position="1320"/>
    </location>
</feature>
<feature type="domain" description="Tudor" evidence="2">
    <location>
        <begin position="675"/>
        <end position="733"/>
    </location>
</feature>
<dbReference type="InterPro" id="IPR002999">
    <property type="entry name" value="Tudor"/>
</dbReference>
<feature type="compositionally biased region" description="Polar residues" evidence="1">
    <location>
        <begin position="2487"/>
        <end position="2497"/>
    </location>
</feature>
<feature type="compositionally biased region" description="Basic and acidic residues" evidence="1">
    <location>
        <begin position="444"/>
        <end position="459"/>
    </location>
</feature>
<feature type="domain" description="Tudor" evidence="2">
    <location>
        <begin position="878"/>
        <end position="936"/>
    </location>
</feature>
<feature type="domain" description="Tudor" evidence="2">
    <location>
        <begin position="314"/>
        <end position="372"/>
    </location>
</feature>
<dbReference type="CDD" id="cd09212">
    <property type="entry name" value="PUB"/>
    <property type="match status" value="3"/>
</dbReference>
<feature type="compositionally biased region" description="Low complexity" evidence="1">
    <location>
        <begin position="1030"/>
        <end position="1044"/>
    </location>
</feature>
<feature type="compositionally biased region" description="Basic and acidic residues" evidence="1">
    <location>
        <begin position="1077"/>
        <end position="1106"/>
    </location>
</feature>
<feature type="compositionally biased region" description="Basic residues" evidence="1">
    <location>
        <begin position="1127"/>
        <end position="1136"/>
    </location>
</feature>
<dbReference type="CDD" id="cd04508">
    <property type="entry name" value="Tudor_SF"/>
    <property type="match status" value="13"/>
</dbReference>
<sequence>MALKTGMLVGIVGTEDLGVLIQIRASSNTCVIKLNNGTLKKNVPLEDVEEAADMSDTKKEHKSPIRLTAESPTKPAKLASLSVDARASTENLKKKTTTAFGVGHSVRARCNGGSRWFPGKVIRVHRDGALDVEYADGDVEKRMAPADVQAADKASSPPRKGRESLSFAVGDKVKARYKNGTKLFSGTIARVRAADGTYDVSYDDGDVETRVTRDRIEPNSETSTCMRDSDDDAPPSTKKKKKSSSTGFRVEQSVNARYKGGKKLFPGKVQRVHSDGTYDILYADGDEEKRLKAENVEATADPKAESEEERKPASRLTVGQKVKARYKKGKRLFSGTISRVRYDGTFDIDYDDGESETRVEASQIQAEDLDDMFAESDDEKKRSTSTKKKTGWEVGDRVRAFYGKGKRLFPGKIAKVHMNGTYDIKYEDGDSEIRVETSLIEAAESDRDDKGKSKSKDSPKASTKSSTKRPLRVGDAVKAKYKRGAKFFPGKVTRERLDGTFDIKYEDGDVEERVGIALIQRVEDDQEEDDEEDKPKRKSFALGDVVKAPFQRGDKLFRGNISRVRSDGTYDVAFDDGDKDAHVSADLIQPETQSTCDEKPKKSTPLIVGDVVRAKYKKGKTFFPGKVCRVRSDGTYDVEYDDGDVEMRVGIEMIEVPEAKKGHDDERTGASKTNKSLKVGVKVRARYNKGSKLFRGEITALHRDGTYDIRYEDGDKEKYVDSKDIELEEEEDEPEPPRKNSSSLKVGDQVEASYKNGAKMFPGKISRVHSDGTYDVTFEDGDSERRVPRSRINSRADGDSSAKKKKSGFAVGDAVKAKYKKGTKYFPGKIARVRSDGTYDIEYEDGDSETRVDASLIAGVESEPANSSENSSRPRKAERFEVGDAVKARYKKGTKLFAGKITRVRSDGTYDVRYEDGDTDMYVESSCIVGEEKFSSQGKADDKKAEGFAVGDKVNARYKGGLKRFPGKIVKARTDGTFDIEYDDGDVELRVKMSSIELIPGSKAKKPEAKAGSEKDDLFGDSDSDGKTTKGGSKKSASVKAGDVVEANFKQKGKFHRGKIVRARKDGTFDVDYDVGTSEKRVHVENIQKVADNQERRGESGDETKDVKKKTKRKQSSDSDREPTPAKSKKKKSKKHSSSESSGSDQEKQPPVKKGARVTCRKAEDAKSRRIGTVRKVHSDGSCDVKYEDGDASKRVARKLLVVCSDSEASADESPSKAALKAKEGPIFRRHERVLTNWRRSSKLSKPRMTETWAQALVLEKNSDGTYTIRCSDGTVEEDVPPEALKPSKKKKKKNDDATSDGSSGKSDAPRQRRKRKLKRTNGIGTESLFLLEQLAMTLYEEGALKKKPKLQLLRGDQDSSSSESSSSSTESGSGSAKSSSRRNAVDKVLKKLFDSSSLQNYRRMFKEIDAKNAGKLSQSRIIGLVEELMATSRPAKESSRNESDGSSVRHILTEWFATHDDLRTHRHFEFKTLMLAFAYAKCRLGKLRMEQSVATVLEGRFASYHESKRQLELWQQKLGYRLFETLQRHFHEHALPHLIPSRVRVSDISLVFEQVARQAAPSKPLDVYLQQQQLFPHHTLLLPEFVCCYYQLYGSEHSASARWSGAVELRPVAFVASCLFSNGDNVCQRHGDLVRRLSVGRTHAQADLILRFREAFESLLSTDVASGNSHEESLLETSQLSAFAAKVAPDPSQLEPAMTTLRKRSGAVSLVEIYGCCGFVIDELTSAPTIRNAIEKMRMRVDLAEVRRIIGLVRNVCVKVLRFPNNADYWRIRADSAAFQQKLGRFDGATSLLEAAGFVEHRKTHYELRGARNSEGKRVSALEKSTLDALREKCVRLDGELSLFDGVESISSILQRISQASDREGGHFTLEECHAALTHLASYIENVLKDPKDSRCWRIREANSTFQRQIGYLPHALELMECIGFELVQTAQGNAYTLRGTGSTAKKAEHEVQYPSASLSNFAFTSVSSQMEWFLWRRKQEIESLLEDEMRYLHEIVGQFAHSQNQSVQRRSDPFEARDAALVKMYPYGTNALETFNKTSIQSLQLDMMRNVFNSIDTDQKGFLLEADFSRAYAPPSALPAWARFDAFDIGKDDKVDLHDFVAALGPLVDHPYEFTTDRHGEQQAAAVSGDDTLCEVTSLAVGGLRLETSCAAAATVLESVLSHLFSVILEPGNSSLWSINDKEAMGSKVLRFAAGRELLRLVGYREPANTGSGNDPGTPTRSYELQPLRVRFKTSEKASELPTSLDTATLARIQTIAAMLSGHYRGLKNPSVSDVSAVSRAISTVERCSEEWVRAVQLAVKCLKNIESQPENPRYRELNRATSTFTNVVGSVHGGLELLVSIGFRETESGTLVIPSDISLEVVKARRLELEVGVALLRQRLNTNESTAVSQRHTQSIVSSGENKRQPPFETREHLKMKKMALQQVGKSRPLTQRRGVDLTPRGRPATASARHPKSSRAFSNPVEKEILADFPREKEVKFRGNGTRGQSTASTLSRKPTAMGHDRAFTRRKQVQRRAPTKPQPAV</sequence>
<evidence type="ECO:0000313" key="3">
    <source>
        <dbReference type="EMBL" id="KAG7388440.1"/>
    </source>
</evidence>
<dbReference type="OrthoDB" id="414540at2759"/>
<feature type="compositionally biased region" description="Basic residues" evidence="1">
    <location>
        <begin position="1051"/>
        <end position="1062"/>
    </location>
</feature>
<feature type="domain" description="Tudor" evidence="2">
    <location>
        <begin position="604"/>
        <end position="661"/>
    </location>
</feature>
<feature type="region of interest" description="Disordered" evidence="1">
    <location>
        <begin position="441"/>
        <end position="476"/>
    </location>
</feature>
<evidence type="ECO:0000256" key="1">
    <source>
        <dbReference type="SAM" id="MobiDB-lite"/>
    </source>
</evidence>
<dbReference type="SMART" id="SM00333">
    <property type="entry name" value="TUDOR"/>
    <property type="match status" value="15"/>
</dbReference>
<dbReference type="InterPro" id="IPR018997">
    <property type="entry name" value="PUB_domain"/>
</dbReference>
<feature type="domain" description="Tudor" evidence="2">
    <location>
        <begin position="1226"/>
        <end position="1293"/>
    </location>
</feature>
<feature type="domain" description="Tudor" evidence="2">
    <location>
        <begin position="807"/>
        <end position="865"/>
    </location>
</feature>
<dbReference type="Pfam" id="PF09409">
    <property type="entry name" value="PUB"/>
    <property type="match status" value="2"/>
</dbReference>
<feature type="domain" description="Tudor" evidence="2">
    <location>
        <begin position="1037"/>
        <end position="1095"/>
    </location>
</feature>
<evidence type="ECO:0000259" key="2">
    <source>
        <dbReference type="SMART" id="SM00333"/>
    </source>
</evidence>
<feature type="domain" description="Tudor" evidence="2">
    <location>
        <begin position="98"/>
        <end position="156"/>
    </location>
</feature>
<proteinExistence type="predicted"/>
<feature type="domain" description="Tudor" evidence="2">
    <location>
        <begin position="538"/>
        <end position="596"/>
    </location>
</feature>
<feature type="domain" description="Tudor" evidence="2">
    <location>
        <begin position="742"/>
        <end position="800"/>
    </location>
</feature>
<feature type="compositionally biased region" description="Low complexity" evidence="1">
    <location>
        <begin position="862"/>
        <end position="871"/>
    </location>
</feature>
<feature type="domain" description="Tudor" evidence="2">
    <location>
        <begin position="469"/>
        <end position="527"/>
    </location>
</feature>
<feature type="region of interest" description="Disordered" evidence="1">
    <location>
        <begin position="998"/>
        <end position="1187"/>
    </location>
</feature>
<feature type="region of interest" description="Disordered" evidence="1">
    <location>
        <begin position="858"/>
        <end position="880"/>
    </location>
</feature>
<feature type="compositionally biased region" description="Low complexity" evidence="1">
    <location>
        <begin position="1360"/>
        <end position="1379"/>
    </location>
</feature>
<dbReference type="EMBL" id="JAGDFM010000060">
    <property type="protein sequence ID" value="KAG7388440.1"/>
    <property type="molecule type" value="Genomic_DNA"/>
</dbReference>